<name>M1B2Q2_SOLTU</name>
<reference evidence="1" key="2">
    <citation type="submission" date="2015-06" db="UniProtKB">
        <authorList>
            <consortium name="EnsemblPlants"/>
        </authorList>
    </citation>
    <scope>IDENTIFICATION</scope>
    <source>
        <strain evidence="1">DM1-3 516 R44</strain>
    </source>
</reference>
<evidence type="ECO:0000313" key="2">
    <source>
        <dbReference type="Proteomes" id="UP000011115"/>
    </source>
</evidence>
<reference evidence="2" key="1">
    <citation type="journal article" date="2011" name="Nature">
        <title>Genome sequence and analysis of the tuber crop potato.</title>
        <authorList>
            <consortium name="The Potato Genome Sequencing Consortium"/>
        </authorList>
    </citation>
    <scope>NUCLEOTIDE SEQUENCE [LARGE SCALE GENOMIC DNA]</scope>
    <source>
        <strain evidence="2">cv. DM1-3 516 R44</strain>
    </source>
</reference>
<keyword evidence="2" id="KW-1185">Reference proteome</keyword>
<organism evidence="1 2">
    <name type="scientific">Solanum tuberosum</name>
    <name type="common">Potato</name>
    <dbReference type="NCBI Taxonomy" id="4113"/>
    <lineage>
        <taxon>Eukaryota</taxon>
        <taxon>Viridiplantae</taxon>
        <taxon>Streptophyta</taxon>
        <taxon>Embryophyta</taxon>
        <taxon>Tracheophyta</taxon>
        <taxon>Spermatophyta</taxon>
        <taxon>Magnoliopsida</taxon>
        <taxon>eudicotyledons</taxon>
        <taxon>Gunneridae</taxon>
        <taxon>Pentapetalae</taxon>
        <taxon>asterids</taxon>
        <taxon>lamiids</taxon>
        <taxon>Solanales</taxon>
        <taxon>Solanaceae</taxon>
        <taxon>Solanoideae</taxon>
        <taxon>Solaneae</taxon>
        <taxon>Solanum</taxon>
    </lineage>
</organism>
<dbReference type="EnsemblPlants" id="PGSC0003DMT400035715">
    <property type="protein sequence ID" value="PGSC0003DMT400035715"/>
    <property type="gene ID" value="PGSC0003DMG400013736"/>
</dbReference>
<dbReference type="AlphaFoldDB" id="M1B2Q2"/>
<dbReference type="Proteomes" id="UP000011115">
    <property type="component" value="Unassembled WGS sequence"/>
</dbReference>
<dbReference type="Gramene" id="PGSC0003DMT400035715">
    <property type="protein sequence ID" value="PGSC0003DMT400035715"/>
    <property type="gene ID" value="PGSC0003DMG400013736"/>
</dbReference>
<proteinExistence type="predicted"/>
<dbReference type="HOGENOM" id="CLU_2363736_0_0_1"/>
<evidence type="ECO:0000313" key="1">
    <source>
        <dbReference type="EnsemblPlants" id="PGSC0003DMT400035715"/>
    </source>
</evidence>
<accession>M1B2Q2</accession>
<sequence length="96" mass="10438">MKVETGLEFAHRVGPLLGQYLVNHVMLYVVNQGRASIITISMAQETTSRPSSGFTGTCSGWAYPAHWMPLKLGQYLPSSRLIVSRALLVGGAAAYR</sequence>
<protein>
    <submittedName>
        <fullName evidence="1">BED finger-nbs-lrr resistance protein</fullName>
    </submittedName>
</protein>